<dbReference type="Proteomes" id="UP000461670">
    <property type="component" value="Unassembled WGS sequence"/>
</dbReference>
<gene>
    <name evidence="2" type="ORF">GAK30_01755</name>
</gene>
<feature type="domain" description="Chalcone isomerase" evidence="1">
    <location>
        <begin position="18"/>
        <end position="169"/>
    </location>
</feature>
<dbReference type="Pfam" id="PF16036">
    <property type="entry name" value="Chalcone_3"/>
    <property type="match status" value="1"/>
</dbReference>
<proteinExistence type="predicted"/>
<name>A0A7V8JQR4_9BURK</name>
<reference evidence="3" key="1">
    <citation type="journal article" date="2020" name="MBio">
        <title>Horizontal gene transfer to a defensive symbiont with a reduced genome amongst a multipartite beetle microbiome.</title>
        <authorList>
            <person name="Waterworth S.C."/>
            <person name="Florez L.V."/>
            <person name="Rees E.R."/>
            <person name="Hertweck C."/>
            <person name="Kaltenpoth M."/>
            <person name="Kwan J.C."/>
        </authorList>
    </citation>
    <scope>NUCLEOTIDE SEQUENCE [LARGE SCALE GENOMIC DNA]</scope>
</reference>
<dbReference type="InterPro" id="IPR016087">
    <property type="entry name" value="Chalcone_isomerase"/>
</dbReference>
<organism evidence="2 3">
    <name type="scientific">Paracidovorax wautersii</name>
    <dbReference type="NCBI Taxonomy" id="1177982"/>
    <lineage>
        <taxon>Bacteria</taxon>
        <taxon>Pseudomonadati</taxon>
        <taxon>Pseudomonadota</taxon>
        <taxon>Betaproteobacteria</taxon>
        <taxon>Burkholderiales</taxon>
        <taxon>Comamonadaceae</taxon>
        <taxon>Paracidovorax</taxon>
    </lineage>
</organism>
<dbReference type="EMBL" id="WNDQ01000020">
    <property type="protein sequence ID" value="KAF1021536.1"/>
    <property type="molecule type" value="Genomic_DNA"/>
</dbReference>
<protein>
    <recommendedName>
        <fullName evidence="1">Chalcone isomerase domain-containing protein</fullName>
    </recommendedName>
</protein>
<evidence type="ECO:0000313" key="3">
    <source>
        <dbReference type="Proteomes" id="UP000461670"/>
    </source>
</evidence>
<sequence>MPLARPLPSVLLQAQPGPWQLQGQGALRWSVLRLYEARLYVNVRTGLGGGLADFSVFEQASPFVLEMTYLRNLAAHDIVLAAHQEIERLRPGIDRRLLDEWCVELEACLPDLLRRDRLSTLFLPKEGVSFYCNDDLVGCIDSADFCEAFAAIWLDPATRQPALRQALLGQG</sequence>
<comment type="caution">
    <text evidence="2">The sequence shown here is derived from an EMBL/GenBank/DDBJ whole genome shotgun (WGS) entry which is preliminary data.</text>
</comment>
<evidence type="ECO:0000313" key="2">
    <source>
        <dbReference type="EMBL" id="KAF1021536.1"/>
    </source>
</evidence>
<accession>A0A7V8JQR4</accession>
<evidence type="ECO:0000259" key="1">
    <source>
        <dbReference type="Pfam" id="PF16036"/>
    </source>
</evidence>
<dbReference type="AlphaFoldDB" id="A0A7V8JQR4"/>